<dbReference type="Pfam" id="PF00023">
    <property type="entry name" value="Ank"/>
    <property type="match status" value="1"/>
</dbReference>
<dbReference type="InterPro" id="IPR002110">
    <property type="entry name" value="Ankyrin_rpt"/>
</dbReference>
<feature type="compositionally biased region" description="Basic and acidic residues" evidence="4">
    <location>
        <begin position="137"/>
        <end position="150"/>
    </location>
</feature>
<dbReference type="VEuPathDB" id="ToxoDB:EAH_00030860"/>
<evidence type="ECO:0000256" key="4">
    <source>
        <dbReference type="SAM" id="MobiDB-lite"/>
    </source>
</evidence>
<protein>
    <submittedName>
        <fullName evidence="5">Whole genome shotgun assembly, allelic scaffold old set, scaffold old scaffoldA_409, related</fullName>
    </submittedName>
</protein>
<dbReference type="Gene3D" id="1.25.40.20">
    <property type="entry name" value="Ankyrin repeat-containing domain"/>
    <property type="match status" value="1"/>
</dbReference>
<proteinExistence type="predicted"/>
<evidence type="ECO:0000256" key="3">
    <source>
        <dbReference type="PROSITE-ProRule" id="PRU00023"/>
    </source>
</evidence>
<dbReference type="OrthoDB" id="194358at2759"/>
<dbReference type="Proteomes" id="UP000018050">
    <property type="component" value="Unassembled WGS sequence"/>
</dbReference>
<feature type="compositionally biased region" description="Basic and acidic residues" evidence="4">
    <location>
        <begin position="183"/>
        <end position="200"/>
    </location>
</feature>
<feature type="region of interest" description="Disordered" evidence="4">
    <location>
        <begin position="118"/>
        <end position="209"/>
    </location>
</feature>
<dbReference type="SUPFAM" id="SSF48403">
    <property type="entry name" value="Ankyrin repeat"/>
    <property type="match status" value="1"/>
</dbReference>
<keyword evidence="6" id="KW-1185">Reference proteome</keyword>
<evidence type="ECO:0000256" key="1">
    <source>
        <dbReference type="ARBA" id="ARBA00022737"/>
    </source>
</evidence>
<feature type="region of interest" description="Disordered" evidence="4">
    <location>
        <begin position="78"/>
        <end position="105"/>
    </location>
</feature>
<dbReference type="PROSITE" id="PS50088">
    <property type="entry name" value="ANK_REPEAT"/>
    <property type="match status" value="1"/>
</dbReference>
<feature type="compositionally biased region" description="Low complexity" evidence="4">
    <location>
        <begin position="618"/>
        <end position="627"/>
    </location>
</feature>
<dbReference type="OMA" id="RWKRLCS"/>
<feature type="compositionally biased region" description="Low complexity" evidence="4">
    <location>
        <begin position="551"/>
        <end position="565"/>
    </location>
</feature>
<accession>U6GU63</accession>
<dbReference type="GeneID" id="25271156"/>
<keyword evidence="2 3" id="KW-0040">ANK repeat</keyword>
<dbReference type="AlphaFoldDB" id="U6GU63"/>
<gene>
    <name evidence="5" type="ORF">EAH_00030860</name>
</gene>
<name>U6GU63_EIMAC</name>
<feature type="compositionally biased region" description="Polar residues" evidence="4">
    <location>
        <begin position="78"/>
        <end position="88"/>
    </location>
</feature>
<dbReference type="Pfam" id="PF12796">
    <property type="entry name" value="Ank_2"/>
    <property type="match status" value="1"/>
</dbReference>
<dbReference type="SMART" id="SM00248">
    <property type="entry name" value="ANK"/>
    <property type="match status" value="3"/>
</dbReference>
<evidence type="ECO:0000256" key="2">
    <source>
        <dbReference type="ARBA" id="ARBA00023043"/>
    </source>
</evidence>
<feature type="region of interest" description="Disordered" evidence="4">
    <location>
        <begin position="599"/>
        <end position="638"/>
    </location>
</feature>
<reference evidence="5" key="1">
    <citation type="submission" date="2013-10" db="EMBL/GenBank/DDBJ databases">
        <title>Genomic analysis of the causative agents of coccidiosis in chickens.</title>
        <authorList>
            <person name="Reid A.J."/>
            <person name="Blake D."/>
            <person name="Billington K."/>
            <person name="Browne H."/>
            <person name="Dunn M."/>
            <person name="Hung S."/>
            <person name="Kawahara F."/>
            <person name="Miranda-Saavedra D."/>
            <person name="Mourier T."/>
            <person name="Nagra H."/>
            <person name="Otto T.D."/>
            <person name="Rawlings N."/>
            <person name="Sanchez A."/>
            <person name="Sanders M."/>
            <person name="Subramaniam C."/>
            <person name="Tay Y."/>
            <person name="Dear P."/>
            <person name="Doerig C."/>
            <person name="Gruber A."/>
            <person name="Parkinson J."/>
            <person name="Shirley M."/>
            <person name="Wan K.L."/>
            <person name="Berriman M."/>
            <person name="Tomley F."/>
            <person name="Pain A."/>
        </authorList>
    </citation>
    <scope>NUCLEOTIDE SEQUENCE</scope>
    <source>
        <strain evidence="5">Houghton</strain>
    </source>
</reference>
<dbReference type="PROSITE" id="PS50297">
    <property type="entry name" value="ANK_REP_REGION"/>
    <property type="match status" value="1"/>
</dbReference>
<dbReference type="PANTHER" id="PTHR24198">
    <property type="entry name" value="ANKYRIN REPEAT AND PROTEIN KINASE DOMAIN-CONTAINING PROTEIN"/>
    <property type="match status" value="1"/>
</dbReference>
<sequence length="638" mass="69812">MSQETLQYQTFLSGVPCKTSNRRSSAIVRRLSSSRKIKRELADAEGRPAFILRGEVAEGVYSLSEEKTTELRHSAVHTASNDLHSPNGSALVRGTKCPTNKSELGSSAAMVREYITISDSSEDSSRCSSPPPRVNKQKQEQGDGNRDLSMHRRTTPKGLLRVQPPLSNSSPASCKRRGNSQDSRIRYNDFSRGYRAERSGGGKRRSRLLMSPSFPLPAPGGNAGSVQEFCLSRARHVSSRDARCSPCVRVEEVGVATQPLAPEHMLEVSEEHLPDPKTPHEEGPGIPGIPAAAEGRSPKIIPSAVSDWPECVVSMLGPDVFNLLKEEPGLVHATSKTSGMSLFHHILRRPSKDDEQVLELLKCIYEDKPLRERVSLPSLYALKCDKGQTLAFYAAAYGHAKCLKWILEQIGGASRQRQFLDIRDSEGDTPLHYAVKNGHVNVIELLLHTVPEMLNKQRNNGQTPLFDAIERPAIVRLLLRRGADPRVKCNRGLTALETAADELRWKRLCSSRSCKTLPKRLSFSVHLLKKAAGELSKGGSSGSNRSDESASKSSTVSTAGSSYQSKPAEANMMNAAVDDERFYRDQRVDCQLESHPVANAECSKGGIPASPSGAADWQQSDSSTDSSNRIRPSIDGDT</sequence>
<dbReference type="PRINTS" id="PR01415">
    <property type="entry name" value="ANKYRIN"/>
</dbReference>
<reference evidence="5" key="2">
    <citation type="submission" date="2013-10" db="EMBL/GenBank/DDBJ databases">
        <authorList>
            <person name="Aslett M."/>
        </authorList>
    </citation>
    <scope>NUCLEOTIDE SEQUENCE</scope>
    <source>
        <strain evidence="5">Houghton</strain>
    </source>
</reference>
<dbReference type="EMBL" id="HG672812">
    <property type="protein sequence ID" value="CDI82843.1"/>
    <property type="molecule type" value="Genomic_DNA"/>
</dbReference>
<feature type="region of interest" description="Disordered" evidence="4">
    <location>
        <begin position="534"/>
        <end position="570"/>
    </location>
</feature>
<keyword evidence="1" id="KW-0677">Repeat</keyword>
<evidence type="ECO:0000313" key="6">
    <source>
        <dbReference type="Proteomes" id="UP000018050"/>
    </source>
</evidence>
<feature type="repeat" description="ANK" evidence="3">
    <location>
        <begin position="426"/>
        <end position="447"/>
    </location>
</feature>
<dbReference type="PANTHER" id="PTHR24198:SF165">
    <property type="entry name" value="ANKYRIN REPEAT-CONTAINING PROTEIN-RELATED"/>
    <property type="match status" value="1"/>
</dbReference>
<dbReference type="RefSeq" id="XP_013247911.1">
    <property type="nucleotide sequence ID" value="XM_013392457.1"/>
</dbReference>
<evidence type="ECO:0000313" key="5">
    <source>
        <dbReference type="EMBL" id="CDI82843.1"/>
    </source>
</evidence>
<organism evidence="5 6">
    <name type="scientific">Eimeria acervulina</name>
    <name type="common">Coccidian parasite</name>
    <dbReference type="NCBI Taxonomy" id="5801"/>
    <lineage>
        <taxon>Eukaryota</taxon>
        <taxon>Sar</taxon>
        <taxon>Alveolata</taxon>
        <taxon>Apicomplexa</taxon>
        <taxon>Conoidasida</taxon>
        <taxon>Coccidia</taxon>
        <taxon>Eucoccidiorida</taxon>
        <taxon>Eimeriorina</taxon>
        <taxon>Eimeriidae</taxon>
        <taxon>Eimeria</taxon>
    </lineage>
</organism>
<dbReference type="InterPro" id="IPR036770">
    <property type="entry name" value="Ankyrin_rpt-contain_sf"/>
</dbReference>